<feature type="domain" description="MULE transposase" evidence="5">
    <location>
        <begin position="341"/>
        <end position="432"/>
    </location>
</feature>
<proteinExistence type="predicted"/>
<reference evidence="6" key="2">
    <citation type="journal article" date="2024" name="Plant">
        <title>Genomic evolution and insights into agronomic trait innovations of Sesamum species.</title>
        <authorList>
            <person name="Miao H."/>
            <person name="Wang L."/>
            <person name="Qu L."/>
            <person name="Liu H."/>
            <person name="Sun Y."/>
            <person name="Le M."/>
            <person name="Wang Q."/>
            <person name="Wei S."/>
            <person name="Zheng Y."/>
            <person name="Lin W."/>
            <person name="Duan Y."/>
            <person name="Cao H."/>
            <person name="Xiong S."/>
            <person name="Wang X."/>
            <person name="Wei L."/>
            <person name="Li C."/>
            <person name="Ma Q."/>
            <person name="Ju M."/>
            <person name="Zhao R."/>
            <person name="Li G."/>
            <person name="Mu C."/>
            <person name="Tian Q."/>
            <person name="Mei H."/>
            <person name="Zhang T."/>
            <person name="Gao T."/>
            <person name="Zhang H."/>
        </authorList>
    </citation>
    <scope>NUCLEOTIDE SEQUENCE</scope>
    <source>
        <strain evidence="6">KEN8</strain>
    </source>
</reference>
<evidence type="ECO:0000256" key="1">
    <source>
        <dbReference type="ARBA" id="ARBA00022578"/>
    </source>
</evidence>
<dbReference type="PANTHER" id="PTHR31973:SF199">
    <property type="entry name" value="SWIM-TYPE DOMAIN-CONTAINING PROTEIN"/>
    <property type="match status" value="1"/>
</dbReference>
<dbReference type="AlphaFoldDB" id="A0AAW2K0P9"/>
<evidence type="ECO:0000256" key="2">
    <source>
        <dbReference type="ARBA" id="ARBA00023125"/>
    </source>
</evidence>
<evidence type="ECO:0000256" key="4">
    <source>
        <dbReference type="SAM" id="MobiDB-lite"/>
    </source>
</evidence>
<dbReference type="GO" id="GO:0006313">
    <property type="term" value="P:DNA transposition"/>
    <property type="evidence" value="ECO:0007669"/>
    <property type="project" value="InterPro"/>
</dbReference>
<reference evidence="6" key="1">
    <citation type="submission" date="2020-06" db="EMBL/GenBank/DDBJ databases">
        <authorList>
            <person name="Li T."/>
            <person name="Hu X."/>
            <person name="Zhang T."/>
            <person name="Song X."/>
            <person name="Zhang H."/>
            <person name="Dai N."/>
            <person name="Sheng W."/>
            <person name="Hou X."/>
            <person name="Wei L."/>
        </authorList>
    </citation>
    <scope>NUCLEOTIDE SEQUENCE</scope>
    <source>
        <strain evidence="6">KEN8</strain>
        <tissue evidence="6">Leaf</tissue>
    </source>
</reference>
<gene>
    <name evidence="6" type="ORF">Scaly_3058000</name>
</gene>
<protein>
    <recommendedName>
        <fullName evidence="5">MULE transposase domain-containing protein</fullName>
    </recommendedName>
</protein>
<dbReference type="PROSITE" id="PS01007">
    <property type="entry name" value="TRANSPOSASE_MUTATOR"/>
    <property type="match status" value="1"/>
</dbReference>
<keyword evidence="2" id="KW-0238">DNA-binding</keyword>
<sequence length="457" mass="51228">MSLRHQVFVDFPDPKYEKYECPNTQSGSSNPNVEPQMDYVHCPNTQPDSLNPDVEPQMQTNIQKGKGVAVDDGNDHDLDEVEWDEVCKIVDSYAEGNGSGDVDDDDGVSDESDGLFDSELEGDDGEGDDSETDSNVDDCGGEDSGQEEVESSDSEDTTSDDDVCLSQDDFDSVAGSDGEEKEPHPIFNPRNKYDPHFEIGMIFSNKIELREAIHSHAWIMHALKLGEESTFQIRQYNPEHKCARSFNVKNVNSKWLSTKYEDAFRTDPKRNVKGFRKDIIKELRCHVSRNQAYRAKKKALEAIEGKAEDQFDSLWDYASELRNSNPGSTVMMVMTDGDDGVDGCHLKGPYGGVLLIAVSIDPNNNLYPLAYAVVSGETREAWQWFLELLKDDLHVVRNDVYTFISDKQKGLIPAFEYVFPGADNRFCVRHLHGNMKTAGFRGLAFKKGLWNAAKATT</sequence>
<dbReference type="InterPro" id="IPR001207">
    <property type="entry name" value="Transposase_mutator"/>
</dbReference>
<keyword evidence="3" id="KW-0233">DNA recombination</keyword>
<evidence type="ECO:0000259" key="5">
    <source>
        <dbReference type="Pfam" id="PF10551"/>
    </source>
</evidence>
<dbReference type="InterPro" id="IPR018289">
    <property type="entry name" value="MULE_transposase_dom"/>
</dbReference>
<keyword evidence="1" id="KW-0815">Transposition</keyword>
<dbReference type="GO" id="GO:0004803">
    <property type="term" value="F:transposase activity"/>
    <property type="evidence" value="ECO:0007669"/>
    <property type="project" value="InterPro"/>
</dbReference>
<dbReference type="EMBL" id="JACGWM010000708">
    <property type="protein sequence ID" value="KAL0300141.1"/>
    <property type="molecule type" value="Genomic_DNA"/>
</dbReference>
<feature type="compositionally biased region" description="Acidic residues" evidence="4">
    <location>
        <begin position="101"/>
        <end position="171"/>
    </location>
</feature>
<accession>A0AAW2K0P9</accession>
<name>A0AAW2K0P9_9LAMI</name>
<feature type="compositionally biased region" description="Acidic residues" evidence="4">
    <location>
        <begin position="72"/>
        <end position="84"/>
    </location>
</feature>
<dbReference type="GO" id="GO:0003677">
    <property type="term" value="F:DNA binding"/>
    <property type="evidence" value="ECO:0007669"/>
    <property type="project" value="UniProtKB-KW"/>
</dbReference>
<feature type="compositionally biased region" description="Polar residues" evidence="4">
    <location>
        <begin position="22"/>
        <end position="33"/>
    </location>
</feature>
<evidence type="ECO:0000313" key="6">
    <source>
        <dbReference type="EMBL" id="KAL0300141.1"/>
    </source>
</evidence>
<organism evidence="6">
    <name type="scientific">Sesamum calycinum</name>
    <dbReference type="NCBI Taxonomy" id="2727403"/>
    <lineage>
        <taxon>Eukaryota</taxon>
        <taxon>Viridiplantae</taxon>
        <taxon>Streptophyta</taxon>
        <taxon>Embryophyta</taxon>
        <taxon>Tracheophyta</taxon>
        <taxon>Spermatophyta</taxon>
        <taxon>Magnoliopsida</taxon>
        <taxon>eudicotyledons</taxon>
        <taxon>Gunneridae</taxon>
        <taxon>Pentapetalae</taxon>
        <taxon>asterids</taxon>
        <taxon>lamiids</taxon>
        <taxon>Lamiales</taxon>
        <taxon>Pedaliaceae</taxon>
        <taxon>Sesamum</taxon>
    </lineage>
</organism>
<evidence type="ECO:0000256" key="3">
    <source>
        <dbReference type="ARBA" id="ARBA00023172"/>
    </source>
</evidence>
<dbReference type="PANTHER" id="PTHR31973">
    <property type="entry name" value="POLYPROTEIN, PUTATIVE-RELATED"/>
    <property type="match status" value="1"/>
</dbReference>
<feature type="region of interest" description="Disordered" evidence="4">
    <location>
        <begin position="14"/>
        <end position="190"/>
    </location>
</feature>
<dbReference type="Pfam" id="PF10551">
    <property type="entry name" value="MULE"/>
    <property type="match status" value="1"/>
</dbReference>
<comment type="caution">
    <text evidence="6">The sequence shown here is derived from an EMBL/GenBank/DDBJ whole genome shotgun (WGS) entry which is preliminary data.</text>
</comment>